<evidence type="ECO:0000313" key="4">
    <source>
        <dbReference type="EMBL" id="KAL1621043.1"/>
    </source>
</evidence>
<dbReference type="InterPro" id="IPR036291">
    <property type="entry name" value="NAD(P)-bd_dom_sf"/>
</dbReference>
<dbReference type="SMART" id="SM00822">
    <property type="entry name" value="PKS_KR"/>
    <property type="match status" value="1"/>
</dbReference>
<proteinExistence type="inferred from homology"/>
<sequence>MAGPTYTETFHHTVYPSISHTRPELSLSGKTIFITGGGSGIGAAMASTFAAAGAANILLMGRTLSRLEAVKATVEASHPSTAVAVHAGDVTKAADVADAFQHLKTAFGATTAVDALIANAGHLSTPTALATADPEDWWRGYEVNVKGLFNLAQRFLEVAAPEAALVNISTMAAHAGAYPAFSGYVGSKAAAVKVMEVLQKERKDLRFVSAHPGVIETAMYTKSGLAIPCDDIDLSSHFFLWLISPEADFLKGKFVWVNWDVDELKERREQIAGGNELSIGLL</sequence>
<protein>
    <recommendedName>
        <fullName evidence="3">Ketoreductase domain-containing protein</fullName>
    </recommendedName>
</protein>
<dbReference type="Gene3D" id="3.40.50.720">
    <property type="entry name" value="NAD(P)-binding Rossmann-like Domain"/>
    <property type="match status" value="1"/>
</dbReference>
<dbReference type="EMBL" id="JAJVDC020000158">
    <property type="protein sequence ID" value="KAL1621043.1"/>
    <property type="molecule type" value="Genomic_DNA"/>
</dbReference>
<evidence type="ECO:0000256" key="1">
    <source>
        <dbReference type="ARBA" id="ARBA00006484"/>
    </source>
</evidence>
<feature type="non-terminal residue" evidence="4">
    <location>
        <position position="282"/>
    </location>
</feature>
<accession>A0ABR3SIB6</accession>
<dbReference type="PANTHER" id="PTHR42901">
    <property type="entry name" value="ALCOHOL DEHYDROGENASE"/>
    <property type="match status" value="1"/>
</dbReference>
<comment type="similarity">
    <text evidence="1">Belongs to the short-chain dehydrogenases/reductases (SDR) family.</text>
</comment>
<evidence type="ECO:0000256" key="2">
    <source>
        <dbReference type="ARBA" id="ARBA00023002"/>
    </source>
</evidence>
<dbReference type="PANTHER" id="PTHR42901:SF1">
    <property type="entry name" value="ALCOHOL DEHYDROGENASE"/>
    <property type="match status" value="1"/>
</dbReference>
<evidence type="ECO:0000313" key="5">
    <source>
        <dbReference type="Proteomes" id="UP001521116"/>
    </source>
</evidence>
<reference evidence="4 5" key="1">
    <citation type="submission" date="2024-02" db="EMBL/GenBank/DDBJ databases">
        <title>De novo assembly and annotation of 12 fungi associated with fruit tree decline syndrome in Ontario, Canada.</title>
        <authorList>
            <person name="Sulman M."/>
            <person name="Ellouze W."/>
            <person name="Ilyukhin E."/>
        </authorList>
    </citation>
    <scope>NUCLEOTIDE SEQUENCE [LARGE SCALE GENOMIC DNA]</scope>
    <source>
        <strain evidence="4 5">M1-105</strain>
    </source>
</reference>
<gene>
    <name evidence="4" type="ORF">SLS56_009406</name>
</gene>
<dbReference type="InterPro" id="IPR057326">
    <property type="entry name" value="KR_dom"/>
</dbReference>
<keyword evidence="5" id="KW-1185">Reference proteome</keyword>
<comment type="caution">
    <text evidence="4">The sequence shown here is derived from an EMBL/GenBank/DDBJ whole genome shotgun (WGS) entry which is preliminary data.</text>
</comment>
<dbReference type="Pfam" id="PF00106">
    <property type="entry name" value="adh_short"/>
    <property type="match status" value="1"/>
</dbReference>
<organism evidence="4 5">
    <name type="scientific">Neofusicoccum ribis</name>
    <dbReference type="NCBI Taxonomy" id="45134"/>
    <lineage>
        <taxon>Eukaryota</taxon>
        <taxon>Fungi</taxon>
        <taxon>Dikarya</taxon>
        <taxon>Ascomycota</taxon>
        <taxon>Pezizomycotina</taxon>
        <taxon>Dothideomycetes</taxon>
        <taxon>Dothideomycetes incertae sedis</taxon>
        <taxon>Botryosphaeriales</taxon>
        <taxon>Botryosphaeriaceae</taxon>
        <taxon>Neofusicoccum</taxon>
    </lineage>
</organism>
<dbReference type="Proteomes" id="UP001521116">
    <property type="component" value="Unassembled WGS sequence"/>
</dbReference>
<dbReference type="CDD" id="cd05233">
    <property type="entry name" value="SDR_c"/>
    <property type="match status" value="1"/>
</dbReference>
<feature type="domain" description="Ketoreductase" evidence="3">
    <location>
        <begin position="30"/>
        <end position="218"/>
    </location>
</feature>
<dbReference type="SUPFAM" id="SSF51735">
    <property type="entry name" value="NAD(P)-binding Rossmann-fold domains"/>
    <property type="match status" value="1"/>
</dbReference>
<keyword evidence="2" id="KW-0560">Oxidoreductase</keyword>
<name>A0ABR3SIB6_9PEZI</name>
<dbReference type="PRINTS" id="PR00081">
    <property type="entry name" value="GDHRDH"/>
</dbReference>
<evidence type="ECO:0000259" key="3">
    <source>
        <dbReference type="SMART" id="SM00822"/>
    </source>
</evidence>
<dbReference type="InterPro" id="IPR002347">
    <property type="entry name" value="SDR_fam"/>
</dbReference>